<feature type="domain" description="Type I restriction modification DNA specificity" evidence="4">
    <location>
        <begin position="5"/>
        <end position="167"/>
    </location>
</feature>
<evidence type="ECO:0000313" key="6">
    <source>
        <dbReference type="Proteomes" id="UP000190848"/>
    </source>
</evidence>
<keyword evidence="3" id="KW-0238">DNA-binding</keyword>
<dbReference type="InterPro" id="IPR044946">
    <property type="entry name" value="Restrct_endonuc_typeI_TRD_sf"/>
</dbReference>
<dbReference type="GO" id="GO:0009307">
    <property type="term" value="P:DNA restriction-modification system"/>
    <property type="evidence" value="ECO:0007669"/>
    <property type="project" value="UniProtKB-KW"/>
</dbReference>
<dbReference type="AlphaFoldDB" id="A0AAU8VD83"/>
<dbReference type="Pfam" id="PF01420">
    <property type="entry name" value="Methylase_S"/>
    <property type="match status" value="2"/>
</dbReference>
<dbReference type="PANTHER" id="PTHR43140">
    <property type="entry name" value="TYPE-1 RESTRICTION ENZYME ECOKI SPECIFICITY PROTEIN"/>
    <property type="match status" value="1"/>
</dbReference>
<dbReference type="Gene3D" id="3.90.220.20">
    <property type="entry name" value="DNA methylase specificity domains"/>
    <property type="match status" value="2"/>
</dbReference>
<protein>
    <recommendedName>
        <fullName evidence="4">Type I restriction modification DNA specificity domain-containing protein</fullName>
    </recommendedName>
</protein>
<organism evidence="5 6">
    <name type="scientific">Elizabethkingia anophelis</name>
    <dbReference type="NCBI Taxonomy" id="1117645"/>
    <lineage>
        <taxon>Bacteria</taxon>
        <taxon>Pseudomonadati</taxon>
        <taxon>Bacteroidota</taxon>
        <taxon>Flavobacteriia</taxon>
        <taxon>Flavobacteriales</taxon>
        <taxon>Weeksellaceae</taxon>
        <taxon>Elizabethkingia</taxon>
    </lineage>
</organism>
<dbReference type="SUPFAM" id="SSF116734">
    <property type="entry name" value="DNA methylase specificity domain"/>
    <property type="match status" value="2"/>
</dbReference>
<gene>
    <name evidence="5" type="ORF">BBD32_12225</name>
</gene>
<dbReference type="GO" id="GO:0003677">
    <property type="term" value="F:DNA binding"/>
    <property type="evidence" value="ECO:0007669"/>
    <property type="project" value="UniProtKB-KW"/>
</dbReference>
<evidence type="ECO:0000256" key="2">
    <source>
        <dbReference type="ARBA" id="ARBA00022747"/>
    </source>
</evidence>
<evidence type="ECO:0000259" key="4">
    <source>
        <dbReference type="Pfam" id="PF01420"/>
    </source>
</evidence>
<dbReference type="CDD" id="cd17266">
    <property type="entry name" value="RMtype1_S_Sau1132ORF3780P-TRD2-CR2_like"/>
    <property type="match status" value="1"/>
</dbReference>
<comment type="similarity">
    <text evidence="1">Belongs to the type-I restriction system S methylase family.</text>
</comment>
<dbReference type="PANTHER" id="PTHR43140:SF1">
    <property type="entry name" value="TYPE I RESTRICTION ENZYME ECOKI SPECIFICITY SUBUNIT"/>
    <property type="match status" value="1"/>
</dbReference>
<feature type="domain" description="Type I restriction modification DNA specificity" evidence="4">
    <location>
        <begin position="245"/>
        <end position="381"/>
    </location>
</feature>
<sequence length="428" mass="48741">MKVLPKNWTKISLENLFNLVYGKGISTKDLIDNANNKEVLYNVYGANGIIGKYNKYTYKNSKVIISCRGAASGTIHKTLPFSFISSNSIVLDEIDEKLINLNFIKYVMTYIDKSEVITGTAQPQITIQLLKFLEIPLPPLQEQKRIAAKLDALFAQHEAMKKALEDIPQLLKNFRQQVLTLAIMGKLTEEWRKTKVLKNWRKTTLKELIVKIDAGKSFECPNIAVSEGQVGLVKISAVTWGFFNENETKTVFDPNRVNEKIFIKSGDFLISRANTLELVGAPVIVESINHKIMLSDKIWRVNFVNSILKKFIKIYLLSKKGRSEIEMRSSGNQLSMRNISQENFKSIPINLPSDDEQQEIVSRVESLFVKADIIEKRYQILKEKIDSLPQAILHKAFKGELVPQLPTDGDAKDLLEEILKLKKEVKKK</sequence>
<dbReference type="Proteomes" id="UP000190848">
    <property type="component" value="Chromosome"/>
</dbReference>
<proteinExistence type="inferred from homology"/>
<reference evidence="5 6" key="1">
    <citation type="submission" date="2016-07" db="EMBL/GenBank/DDBJ databases">
        <title>Revisiting the taxonomy of the Elizabethkingia Genus using Whole-Genome Sequencing, Optical Mapping, and MALDI-TOF, along with proposal of three novel Elizabethkingia species: Elizabethkingia bruuniana sp. nov., Elizabethkingia ursingii sp. nov., and Elizabethkingia occulta sp. nov.</title>
        <authorList>
            <person name="Nicholson A.C."/>
        </authorList>
    </citation>
    <scope>NUCLEOTIDE SEQUENCE [LARGE SCALE GENOMIC DNA]</scope>
    <source>
        <strain evidence="5 6">F3201</strain>
    </source>
</reference>
<dbReference type="InterPro" id="IPR000055">
    <property type="entry name" value="Restrct_endonuc_typeI_TRD"/>
</dbReference>
<evidence type="ECO:0000256" key="3">
    <source>
        <dbReference type="ARBA" id="ARBA00023125"/>
    </source>
</evidence>
<dbReference type="RefSeq" id="WP_078396250.1">
    <property type="nucleotide sequence ID" value="NZ_CP016374.1"/>
</dbReference>
<dbReference type="EMBL" id="CP016374">
    <property type="protein sequence ID" value="AQX02178.1"/>
    <property type="molecule type" value="Genomic_DNA"/>
</dbReference>
<accession>A0AAU8VD83</accession>
<dbReference type="REBASE" id="192572">
    <property type="entry name" value="S.EenF3201ORF12230P"/>
</dbReference>
<dbReference type="InterPro" id="IPR051212">
    <property type="entry name" value="Type-I_RE_S_subunit"/>
</dbReference>
<keyword evidence="2" id="KW-0680">Restriction system</keyword>
<evidence type="ECO:0000256" key="1">
    <source>
        <dbReference type="ARBA" id="ARBA00010923"/>
    </source>
</evidence>
<name>A0AAU8VD83_9FLAO</name>
<evidence type="ECO:0000313" key="5">
    <source>
        <dbReference type="EMBL" id="AQX02178.1"/>
    </source>
</evidence>
<dbReference type="CDD" id="cd17261">
    <property type="entry name" value="RMtype1_S_EcoKI-TRD2-CR2_like"/>
    <property type="match status" value="1"/>
</dbReference>